<gene>
    <name evidence="2" type="ORF">BU14_0230s0026</name>
</gene>
<keyword evidence="3" id="KW-1185">Reference proteome</keyword>
<evidence type="ECO:0000256" key="1">
    <source>
        <dbReference type="SAM" id="MobiDB-lite"/>
    </source>
</evidence>
<reference evidence="2 3" key="1">
    <citation type="submission" date="2017-03" db="EMBL/GenBank/DDBJ databases">
        <title>WGS assembly of Porphyra umbilicalis.</title>
        <authorList>
            <person name="Brawley S.H."/>
            <person name="Blouin N.A."/>
            <person name="Ficko-Blean E."/>
            <person name="Wheeler G.L."/>
            <person name="Lohr M."/>
            <person name="Goodson H.V."/>
            <person name="Jenkins J.W."/>
            <person name="Blaby-Haas C.E."/>
            <person name="Helliwell K.E."/>
            <person name="Chan C."/>
            <person name="Marriage T."/>
            <person name="Bhattacharya D."/>
            <person name="Klein A.S."/>
            <person name="Badis Y."/>
            <person name="Brodie J."/>
            <person name="Cao Y."/>
            <person name="Collen J."/>
            <person name="Dittami S.M."/>
            <person name="Gachon C.M."/>
            <person name="Green B.R."/>
            <person name="Karpowicz S."/>
            <person name="Kim J.W."/>
            <person name="Kudahl U."/>
            <person name="Lin S."/>
            <person name="Michel G."/>
            <person name="Mittag M."/>
            <person name="Olson B.J."/>
            <person name="Pangilinan J."/>
            <person name="Peng Y."/>
            <person name="Qiu H."/>
            <person name="Shu S."/>
            <person name="Singer J.T."/>
            <person name="Smith A.G."/>
            <person name="Sprecher B.N."/>
            <person name="Wagner V."/>
            <person name="Wang W."/>
            <person name="Wang Z.-Y."/>
            <person name="Yan J."/>
            <person name="Yarish C."/>
            <person name="Zoeuner-Riek S."/>
            <person name="Zhuang Y."/>
            <person name="Zou Y."/>
            <person name="Lindquist E.A."/>
            <person name="Grimwood J."/>
            <person name="Barry K."/>
            <person name="Rokhsar D.S."/>
            <person name="Schmutz J."/>
            <person name="Stiller J.W."/>
            <person name="Grossman A.R."/>
            <person name="Prochnik S.E."/>
        </authorList>
    </citation>
    <scope>NUCLEOTIDE SEQUENCE [LARGE SCALE GENOMIC DNA]</scope>
    <source>
        <strain evidence="2">4086291</strain>
    </source>
</reference>
<feature type="region of interest" description="Disordered" evidence="1">
    <location>
        <begin position="1"/>
        <end position="24"/>
    </location>
</feature>
<dbReference type="EMBL" id="KV918898">
    <property type="protein sequence ID" value="OSX75603.1"/>
    <property type="molecule type" value="Genomic_DNA"/>
</dbReference>
<dbReference type="Proteomes" id="UP000218209">
    <property type="component" value="Unassembled WGS sequence"/>
</dbReference>
<evidence type="ECO:0000313" key="3">
    <source>
        <dbReference type="Proteomes" id="UP000218209"/>
    </source>
</evidence>
<protein>
    <submittedName>
        <fullName evidence="2">Uncharacterized protein</fullName>
    </submittedName>
</protein>
<name>A0A1X6P4M8_PORUM</name>
<accession>A0A1X6P4M8</accession>
<proteinExistence type="predicted"/>
<organism evidence="2 3">
    <name type="scientific">Porphyra umbilicalis</name>
    <name type="common">Purple laver</name>
    <name type="synonym">Red alga</name>
    <dbReference type="NCBI Taxonomy" id="2786"/>
    <lineage>
        <taxon>Eukaryota</taxon>
        <taxon>Rhodophyta</taxon>
        <taxon>Bangiophyceae</taxon>
        <taxon>Bangiales</taxon>
        <taxon>Bangiaceae</taxon>
        <taxon>Porphyra</taxon>
    </lineage>
</organism>
<sequence>MVGDARRALRGRTGGGGEAPVAPLRCRPHECTAAGSHVHPPPSAYRCAL</sequence>
<evidence type="ECO:0000313" key="2">
    <source>
        <dbReference type="EMBL" id="OSX75603.1"/>
    </source>
</evidence>
<dbReference type="AlphaFoldDB" id="A0A1X6P4M8"/>